<dbReference type="STRING" id="754436.JCM19237_5199"/>
<evidence type="ECO:0000313" key="2">
    <source>
        <dbReference type="Proteomes" id="UP000029227"/>
    </source>
</evidence>
<dbReference type="Proteomes" id="UP000029227">
    <property type="component" value="Unassembled WGS sequence"/>
</dbReference>
<dbReference type="AlphaFoldDB" id="A0A090QH90"/>
<organism evidence="1 2">
    <name type="scientific">Photobacterium aphoticum</name>
    <dbReference type="NCBI Taxonomy" id="754436"/>
    <lineage>
        <taxon>Bacteria</taxon>
        <taxon>Pseudomonadati</taxon>
        <taxon>Pseudomonadota</taxon>
        <taxon>Gammaproteobacteria</taxon>
        <taxon>Vibrionales</taxon>
        <taxon>Vibrionaceae</taxon>
        <taxon>Photobacterium</taxon>
    </lineage>
</organism>
<evidence type="ECO:0000313" key="1">
    <source>
        <dbReference type="EMBL" id="GAL02306.1"/>
    </source>
</evidence>
<name>A0A090QH90_9GAMM</name>
<proteinExistence type="predicted"/>
<comment type="caution">
    <text evidence="1">The sequence shown here is derived from an EMBL/GenBank/DDBJ whole genome shotgun (WGS) entry which is preliminary data.</text>
</comment>
<accession>A0A090QH90</accession>
<dbReference type="EMBL" id="BBMN01000001">
    <property type="protein sequence ID" value="GAL02306.1"/>
    <property type="molecule type" value="Genomic_DNA"/>
</dbReference>
<sequence>MYTEDGVTITTEVNTGELAAWNGAGSHVGAGIGNESRQGLDTNEMLTVTVEGEDVNQITFQLDAWAAILMKPAETPPKC</sequence>
<gene>
    <name evidence="1" type="ORF">JCM19237_5199</name>
</gene>
<protein>
    <submittedName>
        <fullName evidence="1">T1SS secreted agglutinin RTX</fullName>
    </submittedName>
</protein>
<reference evidence="1 2" key="1">
    <citation type="journal article" date="2014" name="Genome Announc.">
        <title>Draft Genome Sequences of Two Vibrionaceae Species, Vibrio ponticus C121 and Photobacterium aphoticum C119, Isolated as Coral Reef Microbiota.</title>
        <authorList>
            <person name="Al-saari N."/>
            <person name="Meirelles P.M."/>
            <person name="Mino S."/>
            <person name="Suda W."/>
            <person name="Oshima K."/>
            <person name="Hattori M."/>
            <person name="Ohkuma M."/>
            <person name="Thompson F.L."/>
            <person name="Gomez-Gil B."/>
            <person name="Sawabe T."/>
            <person name="Sawabe T."/>
        </authorList>
    </citation>
    <scope>NUCLEOTIDE SEQUENCE [LARGE SCALE GENOMIC DNA]</scope>
    <source>
        <strain evidence="1 2">JCM 19237</strain>
    </source>
</reference>